<accession>A0A8E0S0J1</accession>
<gene>
    <name evidence="3" type="ORF">FBUS_03019</name>
</gene>
<dbReference type="Pfam" id="PF00583">
    <property type="entry name" value="Acetyltransf_1"/>
    <property type="match status" value="1"/>
</dbReference>
<protein>
    <recommendedName>
        <fullName evidence="2">N-acetyltransferase domain-containing protein</fullName>
    </recommendedName>
</protein>
<dbReference type="OrthoDB" id="10249393at2759"/>
<dbReference type="EMBL" id="LUCM01005370">
    <property type="protein sequence ID" value="KAA0192901.1"/>
    <property type="molecule type" value="Genomic_DNA"/>
</dbReference>
<proteinExistence type="predicted"/>
<dbReference type="CDD" id="cd04301">
    <property type="entry name" value="NAT_SF"/>
    <property type="match status" value="1"/>
</dbReference>
<dbReference type="InterPro" id="IPR016181">
    <property type="entry name" value="Acyl_CoA_acyltransferase"/>
</dbReference>
<keyword evidence="4" id="KW-1185">Reference proteome</keyword>
<dbReference type="AlphaFoldDB" id="A0A8E0S0J1"/>
<feature type="region of interest" description="Disordered" evidence="1">
    <location>
        <begin position="561"/>
        <end position="639"/>
    </location>
</feature>
<dbReference type="Proteomes" id="UP000728185">
    <property type="component" value="Unassembled WGS sequence"/>
</dbReference>
<dbReference type="InterPro" id="IPR000182">
    <property type="entry name" value="GNAT_dom"/>
</dbReference>
<feature type="region of interest" description="Disordered" evidence="1">
    <location>
        <begin position="201"/>
        <end position="232"/>
    </location>
</feature>
<dbReference type="Gene3D" id="3.40.630.30">
    <property type="match status" value="1"/>
</dbReference>
<dbReference type="GO" id="GO:0016747">
    <property type="term" value="F:acyltransferase activity, transferring groups other than amino-acyl groups"/>
    <property type="evidence" value="ECO:0007669"/>
    <property type="project" value="InterPro"/>
</dbReference>
<feature type="compositionally biased region" description="Acidic residues" evidence="1">
    <location>
        <begin position="567"/>
        <end position="586"/>
    </location>
</feature>
<evidence type="ECO:0000259" key="2">
    <source>
        <dbReference type="Pfam" id="PF00583"/>
    </source>
</evidence>
<name>A0A8E0S0J1_9TREM</name>
<comment type="caution">
    <text evidence="3">The sequence shown here is derived from an EMBL/GenBank/DDBJ whole genome shotgun (WGS) entry which is preliminary data.</text>
</comment>
<dbReference type="SUPFAM" id="SSF55729">
    <property type="entry name" value="Acyl-CoA N-acyltransferases (Nat)"/>
    <property type="match status" value="1"/>
</dbReference>
<feature type="compositionally biased region" description="Low complexity" evidence="1">
    <location>
        <begin position="205"/>
        <end position="220"/>
    </location>
</feature>
<reference evidence="3" key="1">
    <citation type="submission" date="2019-05" db="EMBL/GenBank/DDBJ databases">
        <title>Annotation for the trematode Fasciolopsis buski.</title>
        <authorList>
            <person name="Choi Y.-J."/>
        </authorList>
    </citation>
    <scope>NUCLEOTIDE SEQUENCE</scope>
    <source>
        <strain evidence="3">HT</strain>
        <tissue evidence="3">Whole worm</tissue>
    </source>
</reference>
<evidence type="ECO:0000256" key="1">
    <source>
        <dbReference type="SAM" id="MobiDB-lite"/>
    </source>
</evidence>
<feature type="domain" description="N-acetyltransferase" evidence="2">
    <location>
        <begin position="285"/>
        <end position="359"/>
    </location>
</feature>
<evidence type="ECO:0000313" key="3">
    <source>
        <dbReference type="EMBL" id="KAA0192901.1"/>
    </source>
</evidence>
<feature type="region of interest" description="Disordered" evidence="1">
    <location>
        <begin position="175"/>
        <end position="194"/>
    </location>
</feature>
<sequence length="651" mass="72076">MAACRLSVGIPYCQLDDDETRKLLQAANNDCIFENVWIYSFFRIFQSDRTGVDLVNAIKSTDLLHAVAGLYSSTLRSMELETIYDGLGRVDSFTVVIFADNKTALDHVIHRTHIKVNVGRSKRKHLNMESLKTAMERTIGEGECSVETTTADNSKQSEVEVAAINGLEVRVGAEQHEEAGGGDEVDESSSSSENEFHMVYSSEFSSTDAESRPSSTSSSTRGDLVGQKPDMLSTTSDELDLMSGYEHFIGACLYRKMLIDDALTTSPVGTNSDPSADLRELLGVEHKLIGAVTFRIRYLQKNRRVVHIIFLAVRHHWRGKHVGSVLVKLLKDTQVVGPYDAIVVHADMGTRSFFHRLGFTDNLLLNEQWSEVAEEYTNCRLMTFVPGLTAANTAVSKLYPAGPDANHMWLTKLDHELEACMKQTEQAHCANLLLCRKLREELIQMKSTVSCQVTKVICLTTTDTRLIGDLSKELRACYQRRLRHIREHHGCPNITDVGGEVGKNSNEIPAAAETRLIKRIRELDNLLIELNKEPNLVTVPEVVDLVSGHNQVACNNDIGSGYNDAANADDAEDGDNDGEGSEEESSNECNSLTGSEEDKMEDEHSFNDSSDEAVNTESIKLDIAGLGEPGTKKKNRLRRKSSLKLCSSSVL</sequence>
<evidence type="ECO:0000313" key="4">
    <source>
        <dbReference type="Proteomes" id="UP000728185"/>
    </source>
</evidence>
<organism evidence="3 4">
    <name type="scientific">Fasciolopsis buskii</name>
    <dbReference type="NCBI Taxonomy" id="27845"/>
    <lineage>
        <taxon>Eukaryota</taxon>
        <taxon>Metazoa</taxon>
        <taxon>Spiralia</taxon>
        <taxon>Lophotrochozoa</taxon>
        <taxon>Platyhelminthes</taxon>
        <taxon>Trematoda</taxon>
        <taxon>Digenea</taxon>
        <taxon>Plagiorchiida</taxon>
        <taxon>Echinostomata</taxon>
        <taxon>Echinostomatoidea</taxon>
        <taxon>Fasciolidae</taxon>
        <taxon>Fasciolopsis</taxon>
    </lineage>
</organism>